<feature type="transmembrane region" description="Helical" evidence="1">
    <location>
        <begin position="12"/>
        <end position="35"/>
    </location>
</feature>
<dbReference type="PANTHER" id="PTHR36933:SF1">
    <property type="entry name" value="SLL0788 PROTEIN"/>
    <property type="match status" value="1"/>
</dbReference>
<accession>A0A1H0AEB2</accession>
<evidence type="ECO:0000313" key="4">
    <source>
        <dbReference type="Proteomes" id="UP000199682"/>
    </source>
</evidence>
<dbReference type="Pfam" id="PF03713">
    <property type="entry name" value="DUF305"/>
    <property type="match status" value="1"/>
</dbReference>
<dbReference type="InterPro" id="IPR005183">
    <property type="entry name" value="DUF305_CopM-like"/>
</dbReference>
<keyword evidence="1" id="KW-0472">Membrane</keyword>
<keyword evidence="1" id="KW-0812">Transmembrane</keyword>
<dbReference type="InterPro" id="IPR012347">
    <property type="entry name" value="Ferritin-like"/>
</dbReference>
<keyword evidence="1" id="KW-1133">Transmembrane helix</keyword>
<evidence type="ECO:0000256" key="1">
    <source>
        <dbReference type="SAM" id="Phobius"/>
    </source>
</evidence>
<dbReference type="Proteomes" id="UP000199682">
    <property type="component" value="Unassembled WGS sequence"/>
</dbReference>
<name>A0A1H0AEB2_9PSEU</name>
<dbReference type="RefSeq" id="WP_090015544.1">
    <property type="nucleotide sequence ID" value="NZ_FNET01000046.1"/>
</dbReference>
<evidence type="ECO:0000259" key="2">
    <source>
        <dbReference type="Pfam" id="PF03713"/>
    </source>
</evidence>
<dbReference type="Gene3D" id="1.20.1260.10">
    <property type="match status" value="1"/>
</dbReference>
<gene>
    <name evidence="3" type="ORF">SAMN04488074_14611</name>
</gene>
<reference evidence="4" key="1">
    <citation type="submission" date="2016-10" db="EMBL/GenBank/DDBJ databases">
        <authorList>
            <person name="Varghese N."/>
            <person name="Submissions S."/>
        </authorList>
    </citation>
    <scope>NUCLEOTIDE SEQUENCE [LARGE SCALE GENOMIC DNA]</scope>
    <source>
        <strain evidence="4">DSM 44796</strain>
    </source>
</reference>
<dbReference type="AlphaFoldDB" id="A0A1H0AEB2"/>
<organism evidence="3 4">
    <name type="scientific">Lentzea albidocapillata subsp. violacea</name>
    <dbReference type="NCBI Taxonomy" id="128104"/>
    <lineage>
        <taxon>Bacteria</taxon>
        <taxon>Bacillati</taxon>
        <taxon>Actinomycetota</taxon>
        <taxon>Actinomycetes</taxon>
        <taxon>Pseudonocardiales</taxon>
        <taxon>Pseudonocardiaceae</taxon>
        <taxon>Lentzea</taxon>
    </lineage>
</organism>
<evidence type="ECO:0000313" key="3">
    <source>
        <dbReference type="EMBL" id="SDN31880.1"/>
    </source>
</evidence>
<feature type="domain" description="DUF305" evidence="2">
    <location>
        <begin position="48"/>
        <end position="207"/>
    </location>
</feature>
<dbReference type="EMBL" id="FNET01000046">
    <property type="protein sequence ID" value="SDN31880.1"/>
    <property type="molecule type" value="Genomic_DNA"/>
</dbReference>
<protein>
    <submittedName>
        <fullName evidence="3">Uncharacterized conserved protein, DUF305 family</fullName>
    </submittedName>
</protein>
<dbReference type="PANTHER" id="PTHR36933">
    <property type="entry name" value="SLL0788 PROTEIN"/>
    <property type="match status" value="1"/>
</dbReference>
<proteinExistence type="predicted"/>
<sequence>MDDQATTSNWSRWMIGIAIGIALVLLGAAGGIALARSSSPDNAPTAVDIGFNQDMSWHHLQAVQMANLVPSRSDDTDVRQIAFDIGSTQLEQIGRMKGWLNMWGELEQAPAGQLMTWMNADHHHSASGVDGRRMPGMATSQELARLRGLSGKEFDVLFLQLMTRHHEGGGAMSRYAAGKAAVPVVQNLANSMVISQDAEVLTLKAMLASRNAQPLGTG</sequence>